<sequence length="163" mass="17741">MTITLNTSSIDGLGSTGYADLDYFNEGTWSPQMFTSNGSQASLGSASGEYTRIGDSVFIYGKIENIDQSDLSLYHALEVRNLPYTCDANFFGFGGVKVVYGKGSSVDTKTNWQVQVQVATANLRFSTITHVSGTQITAGFYIAEMIDTSDQTDFYFNATYTAV</sequence>
<reference evidence="1" key="1">
    <citation type="submission" date="2018-05" db="EMBL/GenBank/DDBJ databases">
        <authorList>
            <person name="Lanie J.A."/>
            <person name="Ng W.-L."/>
            <person name="Kazmierczak K.M."/>
            <person name="Andrzejewski T.M."/>
            <person name="Davidsen T.M."/>
            <person name="Wayne K.J."/>
            <person name="Tettelin H."/>
            <person name="Glass J.I."/>
            <person name="Rusch D."/>
            <person name="Podicherti R."/>
            <person name="Tsui H.-C.T."/>
            <person name="Winkler M.E."/>
        </authorList>
    </citation>
    <scope>NUCLEOTIDE SEQUENCE</scope>
</reference>
<evidence type="ECO:0000313" key="1">
    <source>
        <dbReference type="EMBL" id="SVC43714.1"/>
    </source>
</evidence>
<gene>
    <name evidence="1" type="ORF">METZ01_LOCUS296568</name>
</gene>
<proteinExistence type="predicted"/>
<organism evidence="1">
    <name type="scientific">marine metagenome</name>
    <dbReference type="NCBI Taxonomy" id="408172"/>
    <lineage>
        <taxon>unclassified sequences</taxon>
        <taxon>metagenomes</taxon>
        <taxon>ecological metagenomes</taxon>
    </lineage>
</organism>
<dbReference type="AlphaFoldDB" id="A0A382M3W3"/>
<protein>
    <submittedName>
        <fullName evidence="1">Uncharacterized protein</fullName>
    </submittedName>
</protein>
<dbReference type="EMBL" id="UINC01091162">
    <property type="protein sequence ID" value="SVC43714.1"/>
    <property type="molecule type" value="Genomic_DNA"/>
</dbReference>
<accession>A0A382M3W3</accession>
<name>A0A382M3W3_9ZZZZ</name>